<feature type="domain" description="Gamma-glutamylcyclotransferase AIG2-like" evidence="1">
    <location>
        <begin position="4"/>
        <end position="125"/>
    </location>
</feature>
<evidence type="ECO:0000259" key="1">
    <source>
        <dbReference type="Pfam" id="PF06094"/>
    </source>
</evidence>
<accession>A0A7C3PF14</accession>
<dbReference type="EMBL" id="DSRU01000157">
    <property type="protein sequence ID" value="HFM98195.1"/>
    <property type="molecule type" value="Genomic_DNA"/>
</dbReference>
<dbReference type="InterPro" id="IPR013024">
    <property type="entry name" value="GGCT-like"/>
</dbReference>
<dbReference type="InterPro" id="IPR009288">
    <property type="entry name" value="AIG2-like_dom"/>
</dbReference>
<keyword evidence="2" id="KW-0808">Transferase</keyword>
<dbReference type="CDD" id="cd06661">
    <property type="entry name" value="GGCT_like"/>
    <property type="match status" value="1"/>
</dbReference>
<dbReference type="AlphaFoldDB" id="A0A7C3PF14"/>
<dbReference type="SUPFAM" id="SSF110857">
    <property type="entry name" value="Gamma-glutamyl cyclotransferase-like"/>
    <property type="match status" value="1"/>
</dbReference>
<comment type="caution">
    <text evidence="2">The sequence shown here is derived from an EMBL/GenBank/DDBJ whole genome shotgun (WGS) entry which is preliminary data.</text>
</comment>
<reference evidence="2" key="1">
    <citation type="journal article" date="2020" name="mSystems">
        <title>Genome- and Community-Level Interaction Insights into Carbon Utilization and Element Cycling Functions of Hydrothermarchaeota in Hydrothermal Sediment.</title>
        <authorList>
            <person name="Zhou Z."/>
            <person name="Liu Y."/>
            <person name="Xu W."/>
            <person name="Pan J."/>
            <person name="Luo Z.H."/>
            <person name="Li M."/>
        </authorList>
    </citation>
    <scope>NUCLEOTIDE SEQUENCE [LARGE SCALE GENOMIC DNA]</scope>
    <source>
        <strain evidence="2">SpSt-418</strain>
    </source>
</reference>
<gene>
    <name evidence="2" type="ORF">ENR64_10655</name>
</gene>
<proteinExistence type="predicted"/>
<protein>
    <submittedName>
        <fullName evidence="2">Gamma-glutamylcyclotransferase</fullName>
    </submittedName>
</protein>
<dbReference type="InterPro" id="IPR036568">
    <property type="entry name" value="GGCT-like_sf"/>
</dbReference>
<dbReference type="GO" id="GO:0016740">
    <property type="term" value="F:transferase activity"/>
    <property type="evidence" value="ECO:0007669"/>
    <property type="project" value="UniProtKB-KW"/>
</dbReference>
<sequence>MVHVFVYGTLMPGAPNYRVCSRFIVESQPAIAQGDLYALPLGYPAMTVGKRWIQGYKLRLRDVSALALLDAFEQHNPRIFGHYYPHLKVAQHQYDRREIAVYDLHQRSLGYAWSYQMEPTQVQRLNGVRLPVSRWSLQRQHQALQTR</sequence>
<evidence type="ECO:0000313" key="2">
    <source>
        <dbReference type="EMBL" id="HFM98195.1"/>
    </source>
</evidence>
<name>A0A7C3PF14_9CYAN</name>
<dbReference type="Pfam" id="PF06094">
    <property type="entry name" value="GGACT"/>
    <property type="match status" value="1"/>
</dbReference>
<organism evidence="2">
    <name type="scientific">Oscillatoriales cyanobacterium SpSt-418</name>
    <dbReference type="NCBI Taxonomy" id="2282169"/>
    <lineage>
        <taxon>Bacteria</taxon>
        <taxon>Bacillati</taxon>
        <taxon>Cyanobacteriota</taxon>
        <taxon>Cyanophyceae</taxon>
        <taxon>Oscillatoriophycideae</taxon>
        <taxon>Oscillatoriales</taxon>
    </lineage>
</organism>
<dbReference type="Gene3D" id="3.10.490.10">
    <property type="entry name" value="Gamma-glutamyl cyclotransferase-like"/>
    <property type="match status" value="1"/>
</dbReference>